<reference evidence="2 3" key="1">
    <citation type="submission" date="2019-11" db="EMBL/GenBank/DDBJ databases">
        <authorList>
            <person name="Im W.T."/>
        </authorList>
    </citation>
    <scope>NUCLEOTIDE SEQUENCE [LARGE SCALE GENOMIC DNA]</scope>
    <source>
        <strain evidence="2 3">SB-02</strain>
    </source>
</reference>
<dbReference type="AlphaFoldDB" id="A0A6I6GA76"/>
<protein>
    <submittedName>
        <fullName evidence="2">Glycosyltransferase</fullName>
    </submittedName>
</protein>
<sequence length="325" mass="36268">MELGIAILLLSHSKSDNPLKASVIIPTYNYAEYIGRAIDSVLAQQYPAVEIIVVDDGSTDDTTAVVAALQQQLPMLHYHAQPNSGKAVATQQGIALATGDFICTLDADDWLLPGKLAATAAVLQQYPSVVHVASPAQIQWQEGRQPVTEPIPTALLGQPLKGSDVLQYFFQRNMLFGGGSTFAMRTAAAKQIQWQPAIDMYTDEWLVIAALLAGDTYFLPEPYSVWWVHQRNYSGSGGEALLHKQHRLRQSSQAVLQQLANSHAPAWLQNAYQLKHDTRELAWQETAHSKTLSGTWAYTRRHLLSGRHRLSTLWHYHAFHRLLKW</sequence>
<dbReference type="InterPro" id="IPR001173">
    <property type="entry name" value="Glyco_trans_2-like"/>
</dbReference>
<dbReference type="PANTHER" id="PTHR43685:SF11">
    <property type="entry name" value="GLYCOSYLTRANSFERASE TAGX-RELATED"/>
    <property type="match status" value="1"/>
</dbReference>
<keyword evidence="2" id="KW-0808">Transferase</keyword>
<evidence type="ECO:0000313" key="2">
    <source>
        <dbReference type="EMBL" id="QGW29726.1"/>
    </source>
</evidence>
<dbReference type="PANTHER" id="PTHR43685">
    <property type="entry name" value="GLYCOSYLTRANSFERASE"/>
    <property type="match status" value="1"/>
</dbReference>
<dbReference type="Gene3D" id="3.90.550.10">
    <property type="entry name" value="Spore Coat Polysaccharide Biosynthesis Protein SpsA, Chain A"/>
    <property type="match status" value="1"/>
</dbReference>
<dbReference type="CDD" id="cd00761">
    <property type="entry name" value="Glyco_tranf_GTA_type"/>
    <property type="match status" value="1"/>
</dbReference>
<dbReference type="GO" id="GO:0016740">
    <property type="term" value="F:transferase activity"/>
    <property type="evidence" value="ECO:0007669"/>
    <property type="project" value="UniProtKB-KW"/>
</dbReference>
<dbReference type="Proteomes" id="UP000426027">
    <property type="component" value="Chromosome"/>
</dbReference>
<feature type="domain" description="Glycosyltransferase 2-like" evidence="1">
    <location>
        <begin position="22"/>
        <end position="191"/>
    </location>
</feature>
<proteinExistence type="predicted"/>
<gene>
    <name evidence="2" type="ORF">GLV81_17810</name>
</gene>
<accession>A0A6I6GA76</accession>
<name>A0A6I6GA76_9BACT</name>
<dbReference type="InterPro" id="IPR050834">
    <property type="entry name" value="Glycosyltransf_2"/>
</dbReference>
<organism evidence="2 3">
    <name type="scientific">Phnomibacter ginsenosidimutans</name>
    <dbReference type="NCBI Taxonomy" id="2676868"/>
    <lineage>
        <taxon>Bacteria</taxon>
        <taxon>Pseudomonadati</taxon>
        <taxon>Bacteroidota</taxon>
        <taxon>Chitinophagia</taxon>
        <taxon>Chitinophagales</taxon>
        <taxon>Chitinophagaceae</taxon>
        <taxon>Phnomibacter</taxon>
    </lineage>
</organism>
<dbReference type="InterPro" id="IPR029044">
    <property type="entry name" value="Nucleotide-diphossugar_trans"/>
</dbReference>
<keyword evidence="3" id="KW-1185">Reference proteome</keyword>
<evidence type="ECO:0000313" key="3">
    <source>
        <dbReference type="Proteomes" id="UP000426027"/>
    </source>
</evidence>
<dbReference type="SUPFAM" id="SSF53448">
    <property type="entry name" value="Nucleotide-diphospho-sugar transferases"/>
    <property type="match status" value="1"/>
</dbReference>
<evidence type="ECO:0000259" key="1">
    <source>
        <dbReference type="Pfam" id="PF00535"/>
    </source>
</evidence>
<dbReference type="Pfam" id="PF00535">
    <property type="entry name" value="Glycos_transf_2"/>
    <property type="match status" value="1"/>
</dbReference>
<dbReference type="KEGG" id="fls:GLV81_17810"/>
<dbReference type="EMBL" id="CP046566">
    <property type="protein sequence ID" value="QGW29726.1"/>
    <property type="molecule type" value="Genomic_DNA"/>
</dbReference>